<protein>
    <submittedName>
        <fullName evidence="1">Oxidoreductase</fullName>
    </submittedName>
</protein>
<evidence type="ECO:0000313" key="1">
    <source>
        <dbReference type="EMBL" id="STT50240.1"/>
    </source>
</evidence>
<name>A0A377W5W6_KLEPN</name>
<dbReference type="AlphaFoldDB" id="A0A377W5W6"/>
<dbReference type="SUPFAM" id="SSF55347">
    <property type="entry name" value="Glyceraldehyde-3-phosphate dehydrogenase-like, C-terminal domain"/>
    <property type="match status" value="1"/>
</dbReference>
<sequence length="98" mass="11120">MDLSKKQNKIVGVTYGYAGYQMIQQARQMIADGLLGEIRIVNMQFAHGFHNQAVELQAESTRWRVTPKFAGPSYVLGIWPPIRCLSPRPWRRSSISNG</sequence>
<proteinExistence type="predicted"/>
<gene>
    <name evidence="1" type="ORF">NCTC9637_05226</name>
</gene>
<organism evidence="1 2">
    <name type="scientific">Klebsiella pneumoniae</name>
    <dbReference type="NCBI Taxonomy" id="573"/>
    <lineage>
        <taxon>Bacteria</taxon>
        <taxon>Pseudomonadati</taxon>
        <taxon>Pseudomonadota</taxon>
        <taxon>Gammaproteobacteria</taxon>
        <taxon>Enterobacterales</taxon>
        <taxon>Enterobacteriaceae</taxon>
        <taxon>Klebsiella/Raoultella group</taxon>
        <taxon>Klebsiella</taxon>
        <taxon>Klebsiella pneumoniae complex</taxon>
    </lineage>
</organism>
<dbReference type="EMBL" id="UGLB01000003">
    <property type="protein sequence ID" value="STT50240.1"/>
    <property type="molecule type" value="Genomic_DNA"/>
</dbReference>
<dbReference type="Gene3D" id="3.30.360.10">
    <property type="entry name" value="Dihydrodipicolinate Reductase, domain 2"/>
    <property type="match status" value="1"/>
</dbReference>
<dbReference type="Proteomes" id="UP000255099">
    <property type="component" value="Unassembled WGS sequence"/>
</dbReference>
<reference evidence="1 2" key="1">
    <citation type="submission" date="2018-06" db="EMBL/GenBank/DDBJ databases">
        <authorList>
            <consortium name="Pathogen Informatics"/>
            <person name="Doyle S."/>
        </authorList>
    </citation>
    <scope>NUCLEOTIDE SEQUENCE [LARGE SCALE GENOMIC DNA]</scope>
    <source>
        <strain evidence="1 2">NCTC9637</strain>
    </source>
</reference>
<accession>A0A377W5W6</accession>
<evidence type="ECO:0000313" key="2">
    <source>
        <dbReference type="Proteomes" id="UP000255099"/>
    </source>
</evidence>